<dbReference type="EC" id="7.2.2.-" evidence="13"/>
<evidence type="ECO:0000256" key="11">
    <source>
        <dbReference type="ARBA" id="ARBA00023136"/>
    </source>
</evidence>
<evidence type="ECO:0000256" key="1">
    <source>
        <dbReference type="ARBA" id="ARBA00004141"/>
    </source>
</evidence>
<dbReference type="InterPro" id="IPR023299">
    <property type="entry name" value="ATPase_P-typ_cyto_dom_N"/>
</dbReference>
<dbReference type="Gene3D" id="3.40.50.1000">
    <property type="entry name" value="HAD superfamily/HAD-like"/>
    <property type="match status" value="2"/>
</dbReference>
<dbReference type="PRINTS" id="PR00119">
    <property type="entry name" value="CATATPASE"/>
</dbReference>
<keyword evidence="5 13" id="KW-0479">Metal-binding</keyword>
<evidence type="ECO:0000259" key="15">
    <source>
        <dbReference type="Pfam" id="PF00122"/>
    </source>
</evidence>
<keyword evidence="6 13" id="KW-0547">Nucleotide-binding</keyword>
<evidence type="ECO:0000256" key="6">
    <source>
        <dbReference type="ARBA" id="ARBA00022741"/>
    </source>
</evidence>
<proteinExistence type="inferred from homology"/>
<dbReference type="KEGG" id="vnx:VNE69_04062"/>
<evidence type="ECO:0000313" key="18">
    <source>
        <dbReference type="Proteomes" id="UP001334084"/>
    </source>
</evidence>
<dbReference type="SUPFAM" id="SSF81653">
    <property type="entry name" value="Calcium ATPase, transduction domain A"/>
    <property type="match status" value="1"/>
</dbReference>
<dbReference type="Pfam" id="PF13246">
    <property type="entry name" value="Cation_ATPase"/>
    <property type="match status" value="1"/>
</dbReference>
<keyword evidence="9 13" id="KW-1278">Translocase</keyword>
<name>A0AAX4JBA1_9MICR</name>
<evidence type="ECO:0000256" key="8">
    <source>
        <dbReference type="ARBA" id="ARBA00022842"/>
    </source>
</evidence>
<keyword evidence="3" id="KW-0597">Phosphoprotein</keyword>
<comment type="similarity">
    <text evidence="2 13">Belongs to the cation transport ATPase (P-type) (TC 3.A.3) family. Type V subfamily.</text>
</comment>
<dbReference type="SUPFAM" id="SSF81665">
    <property type="entry name" value="Calcium ATPase, transmembrane domain M"/>
    <property type="match status" value="1"/>
</dbReference>
<keyword evidence="8 13" id="KW-0460">Magnesium</keyword>
<dbReference type="GO" id="GO:0016020">
    <property type="term" value="C:membrane"/>
    <property type="evidence" value="ECO:0007669"/>
    <property type="project" value="UniProtKB-SubCell"/>
</dbReference>
<evidence type="ECO:0000313" key="17">
    <source>
        <dbReference type="EMBL" id="WUR03234.1"/>
    </source>
</evidence>
<dbReference type="Gene3D" id="3.40.1110.10">
    <property type="entry name" value="Calcium-transporting ATPase, cytoplasmic domain N"/>
    <property type="match status" value="1"/>
</dbReference>
<dbReference type="InterPro" id="IPR023214">
    <property type="entry name" value="HAD_sf"/>
</dbReference>
<dbReference type="Gene3D" id="2.70.150.10">
    <property type="entry name" value="Calcium-transporting ATPase, cytoplasmic transduction domain A"/>
    <property type="match status" value="2"/>
</dbReference>
<dbReference type="InterPro" id="IPR036412">
    <property type="entry name" value="HAD-like_sf"/>
</dbReference>
<keyword evidence="11 13" id="KW-0472">Membrane</keyword>
<dbReference type="InterPro" id="IPR044492">
    <property type="entry name" value="P_typ_ATPase_HD_dom"/>
</dbReference>
<dbReference type="PANTHER" id="PTHR45630">
    <property type="entry name" value="CATION-TRANSPORTING ATPASE-RELATED"/>
    <property type="match status" value="1"/>
</dbReference>
<dbReference type="Proteomes" id="UP001334084">
    <property type="component" value="Chromosome 4"/>
</dbReference>
<protein>
    <recommendedName>
        <fullName evidence="13">Cation-transporting ATPase</fullName>
        <ecNumber evidence="13">7.2.2.-</ecNumber>
    </recommendedName>
</protein>
<comment type="catalytic activity">
    <reaction evidence="12 13">
        <text>ATP + H2O = ADP + phosphate + H(+)</text>
        <dbReference type="Rhea" id="RHEA:13065"/>
        <dbReference type="ChEBI" id="CHEBI:15377"/>
        <dbReference type="ChEBI" id="CHEBI:15378"/>
        <dbReference type="ChEBI" id="CHEBI:30616"/>
        <dbReference type="ChEBI" id="CHEBI:43474"/>
        <dbReference type="ChEBI" id="CHEBI:456216"/>
    </reaction>
</comment>
<keyword evidence="10 13" id="KW-1133">Transmembrane helix</keyword>
<feature type="transmembrane region" description="Helical" evidence="13">
    <location>
        <begin position="475"/>
        <end position="500"/>
    </location>
</feature>
<dbReference type="InterPro" id="IPR006544">
    <property type="entry name" value="P-type_TPase_V"/>
</dbReference>
<dbReference type="InterPro" id="IPR047819">
    <property type="entry name" value="P5A-ATPase_N"/>
</dbReference>
<feature type="transmembrane region" description="Helical" evidence="13">
    <location>
        <begin position="1168"/>
        <end position="1188"/>
    </location>
</feature>
<accession>A0AAX4JBA1</accession>
<dbReference type="GO" id="GO:0046872">
    <property type="term" value="F:metal ion binding"/>
    <property type="evidence" value="ECO:0007669"/>
    <property type="project" value="UniProtKB-UniRule"/>
</dbReference>
<evidence type="ECO:0000256" key="12">
    <source>
        <dbReference type="ARBA" id="ARBA00049360"/>
    </source>
</evidence>
<keyword evidence="4 13" id="KW-0812">Transmembrane</keyword>
<evidence type="ECO:0000256" key="9">
    <source>
        <dbReference type="ARBA" id="ARBA00022967"/>
    </source>
</evidence>
<feature type="transmembrane region" description="Helical" evidence="13">
    <location>
        <begin position="1062"/>
        <end position="1079"/>
    </location>
</feature>
<dbReference type="AlphaFoldDB" id="A0AAX4JBA1"/>
<feature type="transmembrane region" description="Helical" evidence="13">
    <location>
        <begin position="1210"/>
        <end position="1228"/>
    </location>
</feature>
<dbReference type="InterPro" id="IPR023298">
    <property type="entry name" value="ATPase_P-typ_TM_dom_sf"/>
</dbReference>
<feature type="coiled-coil region" evidence="14">
    <location>
        <begin position="324"/>
        <end position="351"/>
    </location>
</feature>
<evidence type="ECO:0000256" key="5">
    <source>
        <dbReference type="ARBA" id="ARBA00022723"/>
    </source>
</evidence>
<dbReference type="RefSeq" id="XP_065329379.1">
    <property type="nucleotide sequence ID" value="XM_065473307.1"/>
</dbReference>
<evidence type="ECO:0000256" key="3">
    <source>
        <dbReference type="ARBA" id="ARBA00022553"/>
    </source>
</evidence>
<comment type="caution">
    <text evidence="13">Lacks conserved residue(s) required for the propagation of feature annotation.</text>
</comment>
<dbReference type="GO" id="GO:0140358">
    <property type="term" value="F:P-type transmembrane transporter activity"/>
    <property type="evidence" value="ECO:0007669"/>
    <property type="project" value="InterPro"/>
</dbReference>
<dbReference type="GO" id="GO:0005524">
    <property type="term" value="F:ATP binding"/>
    <property type="evidence" value="ECO:0007669"/>
    <property type="project" value="UniProtKB-UniRule"/>
</dbReference>
<feature type="transmembrane region" description="Helical" evidence="13">
    <location>
        <begin position="1100"/>
        <end position="1121"/>
    </location>
</feature>
<organism evidence="17 18">
    <name type="scientific">Vairimorpha necatrix</name>
    <dbReference type="NCBI Taxonomy" id="6039"/>
    <lineage>
        <taxon>Eukaryota</taxon>
        <taxon>Fungi</taxon>
        <taxon>Fungi incertae sedis</taxon>
        <taxon>Microsporidia</taxon>
        <taxon>Nosematidae</taxon>
        <taxon>Vairimorpha</taxon>
    </lineage>
</organism>
<dbReference type="Gene3D" id="1.20.1110.10">
    <property type="entry name" value="Calcium-transporting ATPase, transmembrane domain"/>
    <property type="match status" value="1"/>
</dbReference>
<keyword evidence="7 13" id="KW-0067">ATP-binding</keyword>
<feature type="domain" description="P-type ATPase A" evidence="15">
    <location>
        <begin position="226"/>
        <end position="306"/>
    </location>
</feature>
<dbReference type="GO" id="GO:0016887">
    <property type="term" value="F:ATP hydrolysis activity"/>
    <property type="evidence" value="ECO:0007669"/>
    <property type="project" value="InterPro"/>
</dbReference>
<dbReference type="InterPro" id="IPR001757">
    <property type="entry name" value="P_typ_ATPase"/>
</dbReference>
<dbReference type="NCBIfam" id="TIGR01494">
    <property type="entry name" value="ATPase_P-type"/>
    <property type="match status" value="2"/>
</dbReference>
<dbReference type="SUPFAM" id="SSF81660">
    <property type="entry name" value="Metal cation-transporting ATPase, ATP-binding domain N"/>
    <property type="match status" value="1"/>
</dbReference>
<dbReference type="GeneID" id="90541052"/>
<reference evidence="17" key="1">
    <citation type="journal article" date="2024" name="BMC Genomics">
        <title>Functional annotation of a divergent genome using sequence and structure-based similarity.</title>
        <authorList>
            <person name="Svedberg D."/>
            <person name="Winiger R.R."/>
            <person name="Berg A."/>
            <person name="Sharma H."/>
            <person name="Tellgren-Roth C."/>
            <person name="Debrunner-Vossbrinck B.A."/>
            <person name="Vossbrinck C.R."/>
            <person name="Barandun J."/>
        </authorList>
    </citation>
    <scope>NUCLEOTIDE SEQUENCE</scope>
    <source>
        <strain evidence="17">Illinois isolate</strain>
    </source>
</reference>
<evidence type="ECO:0000256" key="2">
    <source>
        <dbReference type="ARBA" id="ARBA00006000"/>
    </source>
</evidence>
<sequence length="1238" mass="143562">MRNKDSFIDIEGRKKTLLSSFYNFLCIISLGFLYMICKYNPKIKIFLTTKKSNLNEAEIIIITNKFKNLEIQKIIKYKTELNNKNRFVKDNIVRILDTKYSRFIYDYISDKFVVCLSNKQTDNFENIYSKKLKLSINEEFLDLQEKEIFYGKNISNLQLPSYFQILLTNTYSISNLIDILCIILWFNIEYKTYGSVIGLFRTYSYFLENYLDFKHKQEMEKSQKFSKIKVFRNGKFQEINSLNLFPGDLVIIRPSEELCADIKILKGDCITDESFLTGESVPICKSASQGSILYSGTSVLRSVGDFKGLENTKINSLYRVKNLTNNQNKKINDLNKKINDLNKENDLNKDNHNKKINDKYYKENLNKRKINSMNKTKDEFINKTKNNKDEENRFKDEEDCMNKTKDECINKINNKDEFINKINIKDEENRFKDEEDYAVGVVVGTGFNTARGRIMKDIINPKPVYIPFLSEAMSYIFYTIILAISFTIFYCFYFHFILNWSPFSNFIYSLDLLFTLASPALYASLKVGTQVANRKLSNYKIKCNNTDRIFLSGNINMAIFDKTGTLTSEGLEFLYFDDLNMKTSSIRNISRMSRMGFSSCHSVYELDGKYCGDNLDIQMFILSESRLVMKNEKECMREIIMGRYENITGPFLKEKDKNHDKLFYTIKEDMKFNREEINLHGENELNLHGDDKLNIYRDACKDVCKDACKDECRDGFNKDEFNDELNIFRDAFKFEDSNCVQILRTFDFSSEAKRMSVIVKNNTKKYIFTKGSPDKIKNLLKIIPENYDLKVKEHSLVGHRVISLAYKEIKEIGTQEECEKDLLFLGLVVFSNKLKPESKSVITELNQANINPLICTGDNILTAISVGRESGIIDNPTVIFPVLPEKCTSIYDVDWVCLSDEDLVFDKVRLLLYKNNYDTYCDDFVVACEGKEYEYFKNTNYFNFILEKGKIFARFNPAQKKSLVEDLRNKNKILFCGDGANDSGAIATADVGIALAHNEASLASSFCASNIKSVPLLIKECRNAYVSSISLFKYVSMTYLLAFFCLGFLVLRNLFLSDFQTLHIDIFIIVPMMLIIPNFNMNDKLYKSPPNISLFDYKEYIPFCVSLISQSLIIFYLSMYGPGSDEITEKSKAGTIVFFISACQSVFNGLYFSDAVPHRESIYQNRRIIKISGLFLIFNILLLILNWVDNEFINWVLSKYLFERIDNKEMGIIGLGILMSGIACFLVPKYTRKIIKNF</sequence>
<dbReference type="SFLD" id="SFLDS00003">
    <property type="entry name" value="Haloacid_Dehalogenase"/>
    <property type="match status" value="1"/>
</dbReference>
<feature type="domain" description="P5B-type ATPase N-terminal" evidence="16">
    <location>
        <begin position="8"/>
        <end position="83"/>
    </location>
</feature>
<dbReference type="PANTHER" id="PTHR45630:SF8">
    <property type="entry name" value="CATION-TRANSPORTING ATPASE"/>
    <property type="match status" value="1"/>
</dbReference>
<dbReference type="Pfam" id="PF12409">
    <property type="entry name" value="P5-ATPase"/>
    <property type="match status" value="1"/>
</dbReference>
<dbReference type="SUPFAM" id="SSF56784">
    <property type="entry name" value="HAD-like"/>
    <property type="match status" value="1"/>
</dbReference>
<dbReference type="Pfam" id="PF00122">
    <property type="entry name" value="E1-E2_ATPase"/>
    <property type="match status" value="1"/>
</dbReference>
<gene>
    <name evidence="17" type="ORF">VNE69_04062</name>
</gene>
<feature type="transmembrane region" description="Helical" evidence="13">
    <location>
        <begin position="1031"/>
        <end position="1050"/>
    </location>
</feature>
<dbReference type="InterPro" id="IPR008250">
    <property type="entry name" value="ATPase_P-typ_transduc_dom_A_sf"/>
</dbReference>
<evidence type="ECO:0000256" key="10">
    <source>
        <dbReference type="ARBA" id="ARBA00022989"/>
    </source>
</evidence>
<dbReference type="SFLD" id="SFLDF00027">
    <property type="entry name" value="p-type_atpase"/>
    <property type="match status" value="1"/>
</dbReference>
<comment type="subcellular location">
    <subcellularLocation>
        <location evidence="1 13">Membrane</location>
        <topology evidence="1 13">Multi-pass membrane protein</topology>
    </subcellularLocation>
</comment>
<evidence type="ECO:0000256" key="4">
    <source>
        <dbReference type="ARBA" id="ARBA00022692"/>
    </source>
</evidence>
<evidence type="ECO:0000256" key="13">
    <source>
        <dbReference type="RuleBase" id="RU362082"/>
    </source>
</evidence>
<evidence type="ECO:0000259" key="16">
    <source>
        <dbReference type="Pfam" id="PF12409"/>
    </source>
</evidence>
<dbReference type="SFLD" id="SFLDG00002">
    <property type="entry name" value="C1.7:_P-type_atpase_like"/>
    <property type="match status" value="1"/>
</dbReference>
<evidence type="ECO:0000256" key="7">
    <source>
        <dbReference type="ARBA" id="ARBA00022840"/>
    </source>
</evidence>
<evidence type="ECO:0000256" key="14">
    <source>
        <dbReference type="SAM" id="Coils"/>
    </source>
</evidence>
<dbReference type="InterPro" id="IPR059000">
    <property type="entry name" value="ATPase_P-type_domA"/>
</dbReference>
<dbReference type="EMBL" id="CP142729">
    <property type="protein sequence ID" value="WUR03234.1"/>
    <property type="molecule type" value="Genomic_DNA"/>
</dbReference>
<feature type="transmembrane region" description="Helical" evidence="13">
    <location>
        <begin position="20"/>
        <end position="37"/>
    </location>
</feature>
<feature type="transmembrane region" description="Helical" evidence="13">
    <location>
        <begin position="1133"/>
        <end position="1156"/>
    </location>
</feature>
<keyword evidence="18" id="KW-1185">Reference proteome</keyword>
<dbReference type="GO" id="GO:0019829">
    <property type="term" value="F:ATPase-coupled monoatomic cation transmembrane transporter activity"/>
    <property type="evidence" value="ECO:0007669"/>
    <property type="project" value="UniProtKB-UniRule"/>
</dbReference>
<keyword evidence="14" id="KW-0175">Coiled coil</keyword>